<dbReference type="InterPro" id="IPR036179">
    <property type="entry name" value="Ig-like_dom_sf"/>
</dbReference>
<dbReference type="EMBL" id="WNYA01000001">
    <property type="protein sequence ID" value="KAG8596272.1"/>
    <property type="molecule type" value="Genomic_DNA"/>
</dbReference>
<organism evidence="5 6">
    <name type="scientific">Engystomops pustulosus</name>
    <name type="common">Tungara frog</name>
    <name type="synonym">Physalaemus pustulosus</name>
    <dbReference type="NCBI Taxonomy" id="76066"/>
    <lineage>
        <taxon>Eukaryota</taxon>
        <taxon>Metazoa</taxon>
        <taxon>Chordata</taxon>
        <taxon>Craniata</taxon>
        <taxon>Vertebrata</taxon>
        <taxon>Euteleostomi</taxon>
        <taxon>Amphibia</taxon>
        <taxon>Batrachia</taxon>
        <taxon>Anura</taxon>
        <taxon>Neobatrachia</taxon>
        <taxon>Hyloidea</taxon>
        <taxon>Leptodactylidae</taxon>
        <taxon>Leiuperinae</taxon>
        <taxon>Engystomops</taxon>
    </lineage>
</organism>
<evidence type="ECO:0000256" key="1">
    <source>
        <dbReference type="ARBA" id="ARBA00022859"/>
    </source>
</evidence>
<evidence type="ECO:0000313" key="6">
    <source>
        <dbReference type="Proteomes" id="UP000824782"/>
    </source>
</evidence>
<dbReference type="InterPro" id="IPR003599">
    <property type="entry name" value="Ig_sub"/>
</dbReference>
<dbReference type="Pfam" id="PF07686">
    <property type="entry name" value="V-set"/>
    <property type="match status" value="1"/>
</dbReference>
<dbReference type="Gene3D" id="2.60.40.10">
    <property type="entry name" value="Immunoglobulins"/>
    <property type="match status" value="1"/>
</dbReference>
<dbReference type="SMART" id="SM00409">
    <property type="entry name" value="IG"/>
    <property type="match status" value="1"/>
</dbReference>
<dbReference type="SUPFAM" id="SSF48726">
    <property type="entry name" value="Immunoglobulin"/>
    <property type="match status" value="1"/>
</dbReference>
<keyword evidence="1" id="KW-0391">Immunity</keyword>
<dbReference type="GO" id="GO:0019814">
    <property type="term" value="C:immunoglobulin complex"/>
    <property type="evidence" value="ECO:0007669"/>
    <property type="project" value="UniProtKB-KW"/>
</dbReference>
<comment type="caution">
    <text evidence="5">The sequence shown here is derived from an EMBL/GenBank/DDBJ whole genome shotgun (WGS) entry which is preliminary data.</text>
</comment>
<reference evidence="5" key="1">
    <citation type="thesis" date="2020" institute="ProQuest LLC" country="789 East Eisenhower Parkway, Ann Arbor, MI, USA">
        <title>Comparative Genomics and Chromosome Evolution.</title>
        <authorList>
            <person name="Mudd A.B."/>
        </authorList>
    </citation>
    <scope>NUCLEOTIDE SEQUENCE</scope>
    <source>
        <strain evidence="5">237g6f4</strain>
        <tissue evidence="5">Blood</tissue>
    </source>
</reference>
<dbReference type="PANTHER" id="PTHR23266">
    <property type="entry name" value="IMMUNOGLOBULIN HEAVY CHAIN"/>
    <property type="match status" value="1"/>
</dbReference>
<dbReference type="AlphaFoldDB" id="A0AAV7DIA0"/>
<evidence type="ECO:0000256" key="3">
    <source>
        <dbReference type="ARBA" id="ARBA00043265"/>
    </source>
</evidence>
<keyword evidence="2" id="KW-1064">Adaptive immunity</keyword>
<evidence type="ECO:0000313" key="5">
    <source>
        <dbReference type="EMBL" id="KAG8596272.1"/>
    </source>
</evidence>
<keyword evidence="6" id="KW-1185">Reference proteome</keyword>
<dbReference type="InterPro" id="IPR013106">
    <property type="entry name" value="Ig_V-set"/>
</dbReference>
<name>A0AAV7DIA0_ENGPU</name>
<dbReference type="GO" id="GO:0002250">
    <property type="term" value="P:adaptive immune response"/>
    <property type="evidence" value="ECO:0007669"/>
    <property type="project" value="UniProtKB-KW"/>
</dbReference>
<dbReference type="SMART" id="SM00406">
    <property type="entry name" value="IGv"/>
    <property type="match status" value="1"/>
</dbReference>
<keyword evidence="3" id="KW-1280">Immunoglobulin</keyword>
<evidence type="ECO:0000256" key="2">
    <source>
        <dbReference type="ARBA" id="ARBA00023130"/>
    </source>
</evidence>
<sequence length="177" mass="19822">HSKLLSISSSFAVMETSFILLISVFCLAGVYSDAGLSQSSDAVMVKPGESHKLSCKGSEFSMSGYWMDWVRQAPGGGLQWLCRIHSGSTYYADTIKGRFTISTDYNNNMLYLQMTNMKTEDNAVYYCARDTRISATMFSENGGFRDGSLITQYVTEAHCDYLWTFTAFYHLDCDGLL</sequence>
<evidence type="ECO:0000259" key="4">
    <source>
        <dbReference type="PROSITE" id="PS50835"/>
    </source>
</evidence>
<proteinExistence type="predicted"/>
<dbReference type="GO" id="GO:0005576">
    <property type="term" value="C:extracellular region"/>
    <property type="evidence" value="ECO:0007669"/>
    <property type="project" value="UniProtKB-ARBA"/>
</dbReference>
<dbReference type="PROSITE" id="PS50835">
    <property type="entry name" value="IG_LIKE"/>
    <property type="match status" value="1"/>
</dbReference>
<dbReference type="InterPro" id="IPR007110">
    <property type="entry name" value="Ig-like_dom"/>
</dbReference>
<dbReference type="FunFam" id="2.60.40.10:FF:001594">
    <property type="entry name" value="Immunoglobulin heavy variable 9-4"/>
    <property type="match status" value="1"/>
</dbReference>
<protein>
    <recommendedName>
        <fullName evidence="4">Ig-like domain-containing protein</fullName>
    </recommendedName>
</protein>
<feature type="domain" description="Ig-like" evidence="4">
    <location>
        <begin position="34"/>
        <end position="127"/>
    </location>
</feature>
<dbReference type="Proteomes" id="UP000824782">
    <property type="component" value="Unassembled WGS sequence"/>
</dbReference>
<feature type="non-terminal residue" evidence="5">
    <location>
        <position position="1"/>
    </location>
</feature>
<dbReference type="InterPro" id="IPR013783">
    <property type="entry name" value="Ig-like_fold"/>
</dbReference>
<dbReference type="InterPro" id="IPR050199">
    <property type="entry name" value="IgHV"/>
</dbReference>
<accession>A0AAV7DIA0</accession>
<gene>
    <name evidence="5" type="ORF">GDO81_001806</name>
</gene>